<dbReference type="EMBL" id="FXAM01000001">
    <property type="protein sequence ID" value="SMF95648.1"/>
    <property type="molecule type" value="Genomic_DNA"/>
</dbReference>
<dbReference type="OrthoDB" id="182205at2"/>
<dbReference type="Proteomes" id="UP000192923">
    <property type="component" value="Unassembled WGS sequence"/>
</dbReference>
<evidence type="ECO:0000313" key="1">
    <source>
        <dbReference type="EMBL" id="SMF95648.1"/>
    </source>
</evidence>
<sequence length="313" mass="34265">MKIPFFDALSDSKSILIAGAGGGFDVASGIPIYLYLRKLGKPVVLANLSFTALPSTDSDEICPGTYQITQESRDIPYFPEKFILEWLSARGENPDIYACSNKLGVIPLGHAYSVIAQKHGIDTLILVDGGTDSLMFGDEVGVGTIVEDACSIIAAAKVPIAHRYLVATGFGVDYFHDLNHHACLENIATLTRDGAYLGAIALTQDMDEGRGYLELVEYLNRRLPGYMSIVANSIASAIRGEFGNFHVTPRTKGSELFINPFMGLFWFFQLRGVAARIAFASKIDTSETMHEVAQGFRLFRAMTIRRTPKNIPL</sequence>
<gene>
    <name evidence="1" type="ORF">SAMN02949497_3016</name>
</gene>
<protein>
    <recommendedName>
        <fullName evidence="3">DUF1152 domain-containing protein</fullName>
    </recommendedName>
</protein>
<dbReference type="InterPro" id="IPR010581">
    <property type="entry name" value="DUF1152"/>
</dbReference>
<dbReference type="AlphaFoldDB" id="A0A1Y6CYB0"/>
<proteinExistence type="predicted"/>
<accession>A0A1Y6CYB0</accession>
<organism evidence="1 2">
    <name type="scientific">Methylomagnum ishizawai</name>
    <dbReference type="NCBI Taxonomy" id="1760988"/>
    <lineage>
        <taxon>Bacteria</taxon>
        <taxon>Pseudomonadati</taxon>
        <taxon>Pseudomonadota</taxon>
        <taxon>Gammaproteobacteria</taxon>
        <taxon>Methylococcales</taxon>
        <taxon>Methylococcaceae</taxon>
        <taxon>Methylomagnum</taxon>
    </lineage>
</organism>
<name>A0A1Y6CYB0_9GAMM</name>
<dbReference type="RefSeq" id="WP_085214050.1">
    <property type="nucleotide sequence ID" value="NZ_FXAM01000001.1"/>
</dbReference>
<reference evidence="1 2" key="1">
    <citation type="submission" date="2016-12" db="EMBL/GenBank/DDBJ databases">
        <authorList>
            <person name="Song W.-J."/>
            <person name="Kurnit D.M."/>
        </authorList>
    </citation>
    <scope>NUCLEOTIDE SEQUENCE [LARGE SCALE GENOMIC DNA]</scope>
    <source>
        <strain evidence="1 2">175</strain>
    </source>
</reference>
<evidence type="ECO:0000313" key="2">
    <source>
        <dbReference type="Proteomes" id="UP000192923"/>
    </source>
</evidence>
<keyword evidence="2" id="KW-1185">Reference proteome</keyword>
<dbReference type="Pfam" id="PF06626">
    <property type="entry name" value="DUF1152"/>
    <property type="match status" value="1"/>
</dbReference>
<evidence type="ECO:0008006" key="3">
    <source>
        <dbReference type="Google" id="ProtNLM"/>
    </source>
</evidence>